<name>A0A511XBJ4_9PROT</name>
<dbReference type="OrthoDB" id="9789704at2"/>
<evidence type="ECO:0000256" key="6">
    <source>
        <dbReference type="ARBA" id="ARBA00022989"/>
    </source>
</evidence>
<evidence type="ECO:0000256" key="7">
    <source>
        <dbReference type="ARBA" id="ARBA00023053"/>
    </source>
</evidence>
<evidence type="ECO:0000256" key="1">
    <source>
        <dbReference type="ARBA" id="ARBA00004651"/>
    </source>
</evidence>
<keyword evidence="6 12" id="KW-1133">Transmembrane helix</keyword>
<comment type="caution">
    <text evidence="13">The sequence shown here is derived from an EMBL/GenBank/DDBJ whole genome shotgun (WGS) entry which is preliminary data.</text>
</comment>
<evidence type="ECO:0000256" key="10">
    <source>
        <dbReference type="ARBA" id="ARBA00023201"/>
    </source>
</evidence>
<evidence type="ECO:0000256" key="12">
    <source>
        <dbReference type="SAM" id="Phobius"/>
    </source>
</evidence>
<dbReference type="CDD" id="cd11493">
    <property type="entry name" value="SLC5sbd_NIS-like_u1"/>
    <property type="match status" value="1"/>
</dbReference>
<feature type="transmembrane region" description="Helical" evidence="12">
    <location>
        <begin position="233"/>
        <end position="252"/>
    </location>
</feature>
<dbReference type="GO" id="GO:0005886">
    <property type="term" value="C:plasma membrane"/>
    <property type="evidence" value="ECO:0007669"/>
    <property type="project" value="UniProtKB-SubCell"/>
</dbReference>
<dbReference type="STRING" id="1120919.GCA_000429165_01359"/>
<keyword evidence="3" id="KW-0813">Transport</keyword>
<feature type="transmembrane region" description="Helical" evidence="12">
    <location>
        <begin position="367"/>
        <end position="388"/>
    </location>
</feature>
<proteinExistence type="inferred from homology"/>
<dbReference type="EMBL" id="BJYF01000016">
    <property type="protein sequence ID" value="GEN60337.1"/>
    <property type="molecule type" value="Genomic_DNA"/>
</dbReference>
<keyword evidence="10" id="KW-0739">Sodium transport</keyword>
<keyword evidence="5 12" id="KW-0812">Transmembrane</keyword>
<keyword evidence="4" id="KW-1003">Cell membrane</keyword>
<evidence type="ECO:0000313" key="14">
    <source>
        <dbReference type="Proteomes" id="UP000321635"/>
    </source>
</evidence>
<dbReference type="Gene3D" id="1.20.1730.10">
    <property type="entry name" value="Sodium/glucose cotransporter"/>
    <property type="match status" value="1"/>
</dbReference>
<evidence type="ECO:0000256" key="5">
    <source>
        <dbReference type="ARBA" id="ARBA00022692"/>
    </source>
</evidence>
<comment type="similarity">
    <text evidence="2 11">Belongs to the sodium:solute symporter (SSF) (TC 2.A.21) family.</text>
</comment>
<feature type="transmembrane region" description="Helical" evidence="12">
    <location>
        <begin position="68"/>
        <end position="88"/>
    </location>
</feature>
<dbReference type="GO" id="GO:0006814">
    <property type="term" value="P:sodium ion transport"/>
    <property type="evidence" value="ECO:0007669"/>
    <property type="project" value="UniProtKB-KW"/>
</dbReference>
<evidence type="ECO:0000256" key="8">
    <source>
        <dbReference type="ARBA" id="ARBA00023065"/>
    </source>
</evidence>
<feature type="transmembrane region" description="Helical" evidence="12">
    <location>
        <begin position="426"/>
        <end position="446"/>
    </location>
</feature>
<dbReference type="AlphaFoldDB" id="A0A511XBJ4"/>
<feature type="transmembrane region" description="Helical" evidence="12">
    <location>
        <begin position="134"/>
        <end position="153"/>
    </location>
</feature>
<evidence type="ECO:0000256" key="9">
    <source>
        <dbReference type="ARBA" id="ARBA00023136"/>
    </source>
</evidence>
<feature type="transmembrane region" description="Helical" evidence="12">
    <location>
        <begin position="273"/>
        <end position="296"/>
    </location>
</feature>
<evidence type="ECO:0000256" key="3">
    <source>
        <dbReference type="ARBA" id="ARBA00022448"/>
    </source>
</evidence>
<keyword evidence="9 12" id="KW-0472">Membrane</keyword>
<evidence type="ECO:0000313" key="13">
    <source>
        <dbReference type="EMBL" id="GEN60337.1"/>
    </source>
</evidence>
<keyword evidence="14" id="KW-1185">Reference proteome</keyword>
<feature type="transmembrane region" description="Helical" evidence="12">
    <location>
        <begin position="452"/>
        <end position="475"/>
    </location>
</feature>
<accession>A0A511XBJ4</accession>
<dbReference type="PANTHER" id="PTHR42985">
    <property type="entry name" value="SODIUM-COUPLED MONOCARBOXYLATE TRANSPORTER"/>
    <property type="match status" value="1"/>
</dbReference>
<keyword evidence="7" id="KW-0915">Sodium</keyword>
<dbReference type="InterPro" id="IPR038377">
    <property type="entry name" value="Na/Glc_symporter_sf"/>
</dbReference>
<dbReference type="Pfam" id="PF00474">
    <property type="entry name" value="SSF"/>
    <property type="match status" value="1"/>
</dbReference>
<comment type="subcellular location">
    <subcellularLocation>
        <location evidence="1">Cell membrane</location>
        <topology evidence="1">Multi-pass membrane protein</topology>
    </subcellularLocation>
</comment>
<keyword evidence="8" id="KW-0406">Ion transport</keyword>
<dbReference type="PANTHER" id="PTHR42985:SF47">
    <property type="entry name" value="INTEGRAL MEMBRANE TRANSPORT PROTEIN"/>
    <property type="match status" value="1"/>
</dbReference>
<dbReference type="Proteomes" id="UP000321635">
    <property type="component" value="Unassembled WGS sequence"/>
</dbReference>
<dbReference type="InterPro" id="IPR051163">
    <property type="entry name" value="Sodium:Solute_Symporter_SSF"/>
</dbReference>
<sequence length="481" mass="50238">MTGLLDPVVILAWLVALTAGSLWMSRASRTGADLVEAHHDLPAWAICLSIVATETSTLTVISIPGIAYGHGFVFVGLGAGYLLGRFAVARVMLPLYMRGDLASAYDYLGLRFGPAMQRLASVTFLLTRLLAEGVRLFAATLPVCALLAARGLPLSPLTVLVGMTALTAVYTAIGGLRAVVWSDTAQFTLYAFGAAISAWLLWRGLDATQQGAIWTSGRLAVFGFHDAVLTSPYAPVTAIVGGALLAMASHGADQLMVQRAMAARSLRDAQRAMVASAIVVTVLFALLSLCGVLLWAREGGRALADMGFRSPDELFPRFIVQDLPPGLSGLLVAGVISATMGSLSSALNAMTGSTLSDLLGRRDESRLLARAVTAFWAVALIAAALAFAGSSHSALVFGLQIAGYSYGALLGAFLLGLVVRGAQERAAMAAFLATIVVMAVIIGFVRPGGETIAFPWLVPLGVCVTFLVGAPLTMLSRRGRA</sequence>
<feature type="transmembrane region" description="Helical" evidence="12">
    <location>
        <begin position="159"/>
        <end position="180"/>
    </location>
</feature>
<reference evidence="13 14" key="1">
    <citation type="submission" date="2019-07" db="EMBL/GenBank/DDBJ databases">
        <title>Whole genome shotgun sequence of Acetobacter nitrogenifigens NBRC 105050.</title>
        <authorList>
            <person name="Hosoyama A."/>
            <person name="Uohara A."/>
            <person name="Ohji S."/>
            <person name="Ichikawa N."/>
        </authorList>
    </citation>
    <scope>NUCLEOTIDE SEQUENCE [LARGE SCALE GENOMIC DNA]</scope>
    <source>
        <strain evidence="13 14">NBRC 105050</strain>
    </source>
</reference>
<feature type="transmembrane region" description="Helical" evidence="12">
    <location>
        <begin position="394"/>
        <end position="419"/>
    </location>
</feature>
<organism evidence="13 14">
    <name type="scientific">Acetobacter nitrogenifigens DSM 23921 = NBRC 105050</name>
    <dbReference type="NCBI Taxonomy" id="1120919"/>
    <lineage>
        <taxon>Bacteria</taxon>
        <taxon>Pseudomonadati</taxon>
        <taxon>Pseudomonadota</taxon>
        <taxon>Alphaproteobacteria</taxon>
        <taxon>Acetobacterales</taxon>
        <taxon>Acetobacteraceae</taxon>
        <taxon>Acetobacter</taxon>
    </lineage>
</organism>
<dbReference type="RefSeq" id="WP_026397423.1">
    <property type="nucleotide sequence ID" value="NZ_AUBI01000004.1"/>
</dbReference>
<evidence type="ECO:0000256" key="2">
    <source>
        <dbReference type="ARBA" id="ARBA00006434"/>
    </source>
</evidence>
<protein>
    <submittedName>
        <fullName evidence="13">Sodium:solute symporter</fullName>
    </submittedName>
</protein>
<dbReference type="GO" id="GO:0015293">
    <property type="term" value="F:symporter activity"/>
    <property type="evidence" value="ECO:0007669"/>
    <property type="project" value="TreeGrafter"/>
</dbReference>
<gene>
    <name evidence="13" type="ORF">ANI02nite_22210</name>
</gene>
<evidence type="ECO:0000256" key="4">
    <source>
        <dbReference type="ARBA" id="ARBA00022475"/>
    </source>
</evidence>
<dbReference type="PROSITE" id="PS50283">
    <property type="entry name" value="NA_SOLUT_SYMP_3"/>
    <property type="match status" value="1"/>
</dbReference>
<dbReference type="InterPro" id="IPR001734">
    <property type="entry name" value="Na/solute_symporter"/>
</dbReference>
<feature type="transmembrane region" description="Helical" evidence="12">
    <location>
        <begin position="327"/>
        <end position="347"/>
    </location>
</feature>
<evidence type="ECO:0000256" key="11">
    <source>
        <dbReference type="RuleBase" id="RU362091"/>
    </source>
</evidence>
<feature type="transmembrane region" description="Helical" evidence="12">
    <location>
        <begin position="187"/>
        <end position="205"/>
    </location>
</feature>